<evidence type="ECO:0000256" key="5">
    <source>
        <dbReference type="ARBA" id="ARBA00022692"/>
    </source>
</evidence>
<dbReference type="InterPro" id="IPR020846">
    <property type="entry name" value="MFS_dom"/>
</dbReference>
<protein>
    <submittedName>
        <fullName evidence="10">MFS transporter</fullName>
    </submittedName>
</protein>
<organism evidence="10">
    <name type="scientific">Vibrio sp. HB236076</name>
    <dbReference type="NCBI Taxonomy" id="3232307"/>
    <lineage>
        <taxon>Bacteria</taxon>
        <taxon>Pseudomonadati</taxon>
        <taxon>Pseudomonadota</taxon>
        <taxon>Gammaproteobacteria</taxon>
        <taxon>Vibrionales</taxon>
        <taxon>Vibrionaceae</taxon>
        <taxon>Vibrio</taxon>
    </lineage>
</organism>
<feature type="transmembrane region" description="Helical" evidence="8">
    <location>
        <begin position="12"/>
        <end position="30"/>
    </location>
</feature>
<feature type="transmembrane region" description="Helical" evidence="8">
    <location>
        <begin position="81"/>
        <end position="101"/>
    </location>
</feature>
<keyword evidence="5 8" id="KW-0812">Transmembrane</keyword>
<evidence type="ECO:0000256" key="1">
    <source>
        <dbReference type="ARBA" id="ARBA00004651"/>
    </source>
</evidence>
<sequence length="400" mass="43814">MISYASPRYRSLVIALAIGSFVVFANLYLFQPMLPFYAQHFAISETQVNLLFAATALGLSMALIPMALLSEKYSRRRMMHYGLLAIPFTALGVLLSEAFYTLVFWRAIMGISLAAFASVAVAYMAEELDSNAFAHAMGSYVAANAFGGIMGRLCGGLLTQYFNPETAIATLLILSLFGVLLVWKLLPEQEHTTLKTPRFSHHIAIVIQHFRQPNLWFAMLIGGVNFALFVNLYSVVGFRLVSAPYSLPIGLASLIFLGYLGGTFSARMTGRWQRYFTSPQGMRLGCLISVIGLAACSFDPLFSLAIGLLLISGGAFFTHALAYAWVGRWAEQGKATASALYLVHYYIGGSLGGFLLLWAWQHGGWFDVTLVASLLYLMLFALTYTLSPPERVAITGTASD</sequence>
<evidence type="ECO:0000256" key="3">
    <source>
        <dbReference type="ARBA" id="ARBA00022448"/>
    </source>
</evidence>
<evidence type="ECO:0000313" key="10">
    <source>
        <dbReference type="EMBL" id="XDK24032.1"/>
    </source>
</evidence>
<feature type="transmembrane region" description="Helical" evidence="8">
    <location>
        <begin position="50"/>
        <end position="69"/>
    </location>
</feature>
<feature type="domain" description="Major facilitator superfamily (MFS) profile" evidence="9">
    <location>
        <begin position="12"/>
        <end position="391"/>
    </location>
</feature>
<evidence type="ECO:0000256" key="2">
    <source>
        <dbReference type="ARBA" id="ARBA00008335"/>
    </source>
</evidence>
<feature type="transmembrane region" description="Helical" evidence="8">
    <location>
        <begin position="107"/>
        <end position="125"/>
    </location>
</feature>
<feature type="transmembrane region" description="Helical" evidence="8">
    <location>
        <begin position="365"/>
        <end position="386"/>
    </location>
</feature>
<dbReference type="GO" id="GO:0022857">
    <property type="term" value="F:transmembrane transporter activity"/>
    <property type="evidence" value="ECO:0007669"/>
    <property type="project" value="InterPro"/>
</dbReference>
<dbReference type="Pfam" id="PF07690">
    <property type="entry name" value="MFS_1"/>
    <property type="match status" value="1"/>
</dbReference>
<evidence type="ECO:0000256" key="7">
    <source>
        <dbReference type="ARBA" id="ARBA00023136"/>
    </source>
</evidence>
<dbReference type="PANTHER" id="PTHR43271">
    <property type="entry name" value="BLL2771 PROTEIN"/>
    <property type="match status" value="1"/>
</dbReference>
<feature type="transmembrane region" description="Helical" evidence="8">
    <location>
        <begin position="242"/>
        <end position="260"/>
    </location>
</feature>
<dbReference type="EMBL" id="CP162601">
    <property type="protein sequence ID" value="XDK24032.1"/>
    <property type="molecule type" value="Genomic_DNA"/>
</dbReference>
<feature type="transmembrane region" description="Helical" evidence="8">
    <location>
        <begin position="167"/>
        <end position="186"/>
    </location>
</feature>
<keyword evidence="3" id="KW-0813">Transport</keyword>
<dbReference type="InterPro" id="IPR011701">
    <property type="entry name" value="MFS"/>
</dbReference>
<dbReference type="PROSITE" id="PS50850">
    <property type="entry name" value="MFS"/>
    <property type="match status" value="1"/>
</dbReference>
<keyword evidence="6 8" id="KW-1133">Transmembrane helix</keyword>
<dbReference type="AlphaFoldDB" id="A0AB39HBF6"/>
<dbReference type="GO" id="GO:0005886">
    <property type="term" value="C:plasma membrane"/>
    <property type="evidence" value="ECO:0007669"/>
    <property type="project" value="UniProtKB-SubCell"/>
</dbReference>
<reference evidence="10" key="1">
    <citation type="submission" date="2024-07" db="EMBL/GenBank/DDBJ databases">
        <title>Genome Analysis of a Potential Novel Vibrio Species Secreting pH- and Thermo-stable Alginate Lyase and its Application in Producing Alginate Oligosaccharides.</title>
        <authorList>
            <person name="Huang H."/>
            <person name="Bao K."/>
        </authorList>
    </citation>
    <scope>NUCLEOTIDE SEQUENCE</scope>
    <source>
        <strain evidence="10">HB236076</strain>
    </source>
</reference>
<proteinExistence type="inferred from homology"/>
<dbReference type="RefSeq" id="WP_306100080.1">
    <property type="nucleotide sequence ID" value="NZ_CP162601.1"/>
</dbReference>
<dbReference type="PANTHER" id="PTHR43271:SF1">
    <property type="entry name" value="INNER MEMBRANE TRANSPORT PROTEIN YNFM"/>
    <property type="match status" value="1"/>
</dbReference>
<comment type="subcellular location">
    <subcellularLocation>
        <location evidence="1">Cell membrane</location>
        <topology evidence="1">Multi-pass membrane protein</topology>
    </subcellularLocation>
</comment>
<dbReference type="SUPFAM" id="SSF103473">
    <property type="entry name" value="MFS general substrate transporter"/>
    <property type="match status" value="1"/>
</dbReference>
<feature type="transmembrane region" description="Helical" evidence="8">
    <location>
        <begin position="281"/>
        <end position="298"/>
    </location>
</feature>
<dbReference type="KEGG" id="vih:AB0763_07245"/>
<dbReference type="Gene3D" id="1.20.1250.20">
    <property type="entry name" value="MFS general substrate transporter like domains"/>
    <property type="match status" value="1"/>
</dbReference>
<feature type="transmembrane region" description="Helical" evidence="8">
    <location>
        <begin position="215"/>
        <end position="236"/>
    </location>
</feature>
<feature type="transmembrane region" description="Helical" evidence="8">
    <location>
        <begin position="338"/>
        <end position="359"/>
    </location>
</feature>
<gene>
    <name evidence="10" type="ORF">AB0763_07245</name>
</gene>
<name>A0AB39HBF6_9VIBR</name>
<evidence type="ECO:0000256" key="6">
    <source>
        <dbReference type="ARBA" id="ARBA00022989"/>
    </source>
</evidence>
<evidence type="ECO:0000259" key="9">
    <source>
        <dbReference type="PROSITE" id="PS50850"/>
    </source>
</evidence>
<feature type="transmembrane region" description="Helical" evidence="8">
    <location>
        <begin position="304"/>
        <end position="326"/>
    </location>
</feature>
<keyword evidence="7 8" id="KW-0472">Membrane</keyword>
<accession>A0AB39HBF6</accession>
<feature type="transmembrane region" description="Helical" evidence="8">
    <location>
        <begin position="137"/>
        <end position="161"/>
    </location>
</feature>
<evidence type="ECO:0000256" key="8">
    <source>
        <dbReference type="SAM" id="Phobius"/>
    </source>
</evidence>
<comment type="similarity">
    <text evidence="2">Belongs to the major facilitator superfamily.</text>
</comment>
<keyword evidence="4" id="KW-1003">Cell membrane</keyword>
<dbReference type="CDD" id="cd17324">
    <property type="entry name" value="MFS_NepI_like"/>
    <property type="match status" value="1"/>
</dbReference>
<evidence type="ECO:0000256" key="4">
    <source>
        <dbReference type="ARBA" id="ARBA00022475"/>
    </source>
</evidence>
<dbReference type="InterPro" id="IPR036259">
    <property type="entry name" value="MFS_trans_sf"/>
</dbReference>